<dbReference type="Pfam" id="PF02384">
    <property type="entry name" value="N6_Mtase"/>
    <property type="match status" value="1"/>
</dbReference>
<evidence type="ECO:0000313" key="3">
    <source>
        <dbReference type="Proteomes" id="UP000005413"/>
    </source>
</evidence>
<sequence length="315" mass="35923">MTEEQTVMERLFHTLDEKAKALNNENGQSFIENLGLAMEHIYTNDRQLLEQATLQDRRKAFQFAYLSLMQEEKIQANHQITPDSIGLILGFLVERFMQDQQELHMVDLASGAGHLSATVKEVLPEIAIMHHLIEVDPVLSRVSVHLANFLEIPFDVYPQDAMMPLPLEGADVVVGDFPVGYYPIDERSNEFNLGFSEGHSYSHYLLLEQAVNVLTEKGYAFLIVPSNIFNGEHVKQLEKYIATETEMQAFLNLPPTLFKSEQARKSILILQKKKSGETKPVEVLLANIPDFKNPTQFQGFITELNHWMDTNHPKN</sequence>
<gene>
    <name evidence="2" type="ORF">SS7213T_02128</name>
</gene>
<dbReference type="PANTHER" id="PTHR41313:SF1">
    <property type="entry name" value="DNA METHYLASE ADENINE-SPECIFIC DOMAIN-CONTAINING PROTEIN"/>
    <property type="match status" value="1"/>
</dbReference>
<dbReference type="GO" id="GO:0003677">
    <property type="term" value="F:DNA binding"/>
    <property type="evidence" value="ECO:0007669"/>
    <property type="project" value="InterPro"/>
</dbReference>
<dbReference type="EMBL" id="AEUN01000040">
    <property type="protein sequence ID" value="EHJ08828.1"/>
    <property type="molecule type" value="Genomic_DNA"/>
</dbReference>
<dbReference type="InterPro" id="IPR016843">
    <property type="entry name" value="S-AdoMet-dep_Ade-MeTrfase_prd"/>
</dbReference>
<dbReference type="SUPFAM" id="SSF53335">
    <property type="entry name" value="S-adenosyl-L-methionine-dependent methyltransferases"/>
    <property type="match status" value="1"/>
</dbReference>
<keyword evidence="3" id="KW-1185">Reference proteome</keyword>
<dbReference type="OrthoDB" id="9788159at2"/>
<organism evidence="2 3">
    <name type="scientific">Staphylococcus simiae CCM 7213 = CCUG 51256</name>
    <dbReference type="NCBI Taxonomy" id="911238"/>
    <lineage>
        <taxon>Bacteria</taxon>
        <taxon>Bacillati</taxon>
        <taxon>Bacillota</taxon>
        <taxon>Bacilli</taxon>
        <taxon>Bacillales</taxon>
        <taxon>Staphylococcaceae</taxon>
        <taxon>Staphylococcus</taxon>
    </lineage>
</organism>
<reference evidence="2 3" key="1">
    <citation type="journal article" date="2012" name="BMC Genomics">
        <title>Comparative genomic analysis of the genus Staphylococcus including Staphylococcus aureus and its newly described sister species Staphylococcus simiae.</title>
        <authorList>
            <person name="Suzuki H."/>
            <person name="Lefebure T."/>
            <person name="Pavinski Bitar P."/>
            <person name="Stanhope M.J."/>
        </authorList>
    </citation>
    <scope>NUCLEOTIDE SEQUENCE [LARGE SCALE GENOMIC DNA]</scope>
    <source>
        <strain evidence="2 3">CCM 7213</strain>
    </source>
</reference>
<feature type="domain" description="DNA methylase adenine-specific" evidence="1">
    <location>
        <begin position="168"/>
        <end position="283"/>
    </location>
</feature>
<dbReference type="AlphaFoldDB" id="G5JG61"/>
<dbReference type="InterPro" id="IPR052933">
    <property type="entry name" value="DNA_Protect_Modify"/>
</dbReference>
<dbReference type="Gene3D" id="3.40.50.150">
    <property type="entry name" value="Vaccinia Virus protein VP39"/>
    <property type="match status" value="1"/>
</dbReference>
<accession>G5JG61</accession>
<name>G5JG61_9STAP</name>
<dbReference type="PATRIC" id="fig|911238.3.peg.395"/>
<dbReference type="CDD" id="cd02440">
    <property type="entry name" value="AdoMet_MTases"/>
    <property type="match status" value="1"/>
</dbReference>
<dbReference type="GO" id="GO:0008170">
    <property type="term" value="F:N-methyltransferase activity"/>
    <property type="evidence" value="ECO:0007669"/>
    <property type="project" value="InterPro"/>
</dbReference>
<dbReference type="PANTHER" id="PTHR41313">
    <property type="entry name" value="ADENINE-SPECIFIC METHYLTRANSFERASE"/>
    <property type="match status" value="1"/>
</dbReference>
<dbReference type="PIRSF" id="PIRSF026567">
    <property type="entry name" value="Adenine_mtase_bact_prd"/>
    <property type="match status" value="1"/>
</dbReference>
<comment type="caution">
    <text evidence="2">The sequence shown here is derived from an EMBL/GenBank/DDBJ whole genome shotgun (WGS) entry which is preliminary data.</text>
</comment>
<protein>
    <recommendedName>
        <fullName evidence="1">DNA methylase adenine-specific domain-containing protein</fullName>
    </recommendedName>
</protein>
<proteinExistence type="predicted"/>
<evidence type="ECO:0000259" key="1">
    <source>
        <dbReference type="Pfam" id="PF02384"/>
    </source>
</evidence>
<dbReference type="Proteomes" id="UP000005413">
    <property type="component" value="Unassembled WGS sequence"/>
</dbReference>
<dbReference type="RefSeq" id="WP_002462095.1">
    <property type="nucleotide sequence ID" value="NZ_AEUN01000040.1"/>
</dbReference>
<dbReference type="InterPro" id="IPR003356">
    <property type="entry name" value="DNA_methylase_A-5"/>
</dbReference>
<evidence type="ECO:0000313" key="2">
    <source>
        <dbReference type="EMBL" id="EHJ08828.1"/>
    </source>
</evidence>
<dbReference type="InterPro" id="IPR029063">
    <property type="entry name" value="SAM-dependent_MTases_sf"/>
</dbReference>